<dbReference type="InterPro" id="IPR029058">
    <property type="entry name" value="AB_hydrolase_fold"/>
</dbReference>
<dbReference type="RefSeq" id="WP_184335305.1">
    <property type="nucleotide sequence ID" value="NZ_JACHHZ010000006.1"/>
</dbReference>
<dbReference type="AlphaFoldDB" id="A0A841HVF7"/>
<protein>
    <submittedName>
        <fullName evidence="8">Feruloyl esterase</fullName>
        <ecNumber evidence="8">3.1.1.73</ecNumber>
    </submittedName>
</protein>
<keyword evidence="2" id="KW-0719">Serine esterase</keyword>
<keyword evidence="4" id="KW-0732">Signal</keyword>
<evidence type="ECO:0000256" key="4">
    <source>
        <dbReference type="ARBA" id="ARBA00022729"/>
    </source>
</evidence>
<dbReference type="PANTHER" id="PTHR33938:SF15">
    <property type="entry name" value="FERULOYL ESTERASE B-RELATED"/>
    <property type="match status" value="1"/>
</dbReference>
<evidence type="ECO:0000256" key="7">
    <source>
        <dbReference type="ARBA" id="ARBA00023157"/>
    </source>
</evidence>
<keyword evidence="9" id="KW-1185">Reference proteome</keyword>
<evidence type="ECO:0000313" key="9">
    <source>
        <dbReference type="Proteomes" id="UP000588068"/>
    </source>
</evidence>
<dbReference type="EC" id="3.1.1.73" evidence="8"/>
<sequence>MRATFAVLLAVSGLFQAVRADEKATCEQLSALKLPEVKITAATLETSGSLKSDLGQTMTGLPPFCRVIGIATPTVQSQIGFEVWLPQSNWSGRYVQVGNGGLAGIIFHPLLAQMLERGHAATSTDNGHKGNPFDGSWAIGAPEKVRDFAERAVHVTTEAGKRITAEYYGSKAKRAYFFGCSEGGREALIAAQRYPADFDGIVVGAPANYWTDLLTGFVWSSQALHKDPATFIPPDKLPLIQKAALVACDKNDGVEDGVVSAPDRCNFDPAVLACRDGATDQCLTPPQVDALRKLYAGLRDPQSGKEIAPGYVPSGENETSAMGGGLRAYAFGGAPGASAQVLFAKGYYGGFVFENKEWDFRNFDFTNDTAKARAKLGALMDASNPDLSAFRKRGGKMIQYHGLLDGSIPPAMSVRYYDDVVKNTGSLPATQDFYRLFLAPGVLHCGFGPGANAFGNLGPRGPANAEHDTLFALEKWVEHDVAPSQIIATKYVNDDPAKAVQSTRPLCAYPQVSKWDGSGPIERSESFRCALP</sequence>
<dbReference type="PANTHER" id="PTHR33938">
    <property type="entry name" value="FERULOYL ESTERASE B-RELATED"/>
    <property type="match status" value="1"/>
</dbReference>
<keyword evidence="6" id="KW-0106">Calcium</keyword>
<dbReference type="GO" id="GO:0046872">
    <property type="term" value="F:metal ion binding"/>
    <property type="evidence" value="ECO:0007669"/>
    <property type="project" value="UniProtKB-KW"/>
</dbReference>
<evidence type="ECO:0000256" key="5">
    <source>
        <dbReference type="ARBA" id="ARBA00022801"/>
    </source>
</evidence>
<dbReference type="Pfam" id="PF07519">
    <property type="entry name" value="Tannase"/>
    <property type="match status" value="1"/>
</dbReference>
<dbReference type="Proteomes" id="UP000588068">
    <property type="component" value="Unassembled WGS sequence"/>
</dbReference>
<comment type="similarity">
    <text evidence="1">Belongs to the tannase family.</text>
</comment>
<dbReference type="EMBL" id="JACHHZ010000006">
    <property type="protein sequence ID" value="MBB6095918.1"/>
    <property type="molecule type" value="Genomic_DNA"/>
</dbReference>
<keyword evidence="5 8" id="KW-0378">Hydrolase</keyword>
<gene>
    <name evidence="8" type="ORF">HNQ60_004809</name>
</gene>
<name>A0A841HVF7_9GAMM</name>
<dbReference type="InterPro" id="IPR011118">
    <property type="entry name" value="Tannase/feruloyl_esterase"/>
</dbReference>
<dbReference type="SUPFAM" id="SSF53474">
    <property type="entry name" value="alpha/beta-Hydrolases"/>
    <property type="match status" value="1"/>
</dbReference>
<evidence type="ECO:0000313" key="8">
    <source>
        <dbReference type="EMBL" id="MBB6095918.1"/>
    </source>
</evidence>
<dbReference type="Gene3D" id="3.40.50.1820">
    <property type="entry name" value="alpha/beta hydrolase"/>
    <property type="match status" value="1"/>
</dbReference>
<keyword evidence="3" id="KW-0479">Metal-binding</keyword>
<dbReference type="GO" id="GO:0030600">
    <property type="term" value="F:feruloyl esterase activity"/>
    <property type="evidence" value="ECO:0007669"/>
    <property type="project" value="UniProtKB-EC"/>
</dbReference>
<reference evidence="8 9" key="1">
    <citation type="submission" date="2020-08" db="EMBL/GenBank/DDBJ databases">
        <title>Genomic Encyclopedia of Type Strains, Phase IV (KMG-IV): sequencing the most valuable type-strain genomes for metagenomic binning, comparative biology and taxonomic classification.</title>
        <authorList>
            <person name="Goeker M."/>
        </authorList>
    </citation>
    <scope>NUCLEOTIDE SEQUENCE [LARGE SCALE GENOMIC DNA]</scope>
    <source>
        <strain evidence="8 9">DSM 26723</strain>
    </source>
</reference>
<evidence type="ECO:0000256" key="2">
    <source>
        <dbReference type="ARBA" id="ARBA00022487"/>
    </source>
</evidence>
<evidence type="ECO:0000256" key="1">
    <source>
        <dbReference type="ARBA" id="ARBA00006249"/>
    </source>
</evidence>
<comment type="caution">
    <text evidence="8">The sequence shown here is derived from an EMBL/GenBank/DDBJ whole genome shotgun (WGS) entry which is preliminary data.</text>
</comment>
<evidence type="ECO:0000256" key="3">
    <source>
        <dbReference type="ARBA" id="ARBA00022723"/>
    </source>
</evidence>
<proteinExistence type="inferred from homology"/>
<organism evidence="8 9">
    <name type="scientific">Povalibacter uvarum</name>
    <dbReference type="NCBI Taxonomy" id="732238"/>
    <lineage>
        <taxon>Bacteria</taxon>
        <taxon>Pseudomonadati</taxon>
        <taxon>Pseudomonadota</taxon>
        <taxon>Gammaproteobacteria</taxon>
        <taxon>Steroidobacterales</taxon>
        <taxon>Steroidobacteraceae</taxon>
        <taxon>Povalibacter</taxon>
    </lineage>
</organism>
<keyword evidence="7" id="KW-1015">Disulfide bond</keyword>
<evidence type="ECO:0000256" key="6">
    <source>
        <dbReference type="ARBA" id="ARBA00022837"/>
    </source>
</evidence>
<accession>A0A841HVF7</accession>